<dbReference type="RefSeq" id="YP_009216357.1">
    <property type="nucleotide sequence ID" value="NC_028986.1"/>
</dbReference>
<dbReference type="EMBL" id="JF704092">
    <property type="protein sequence ID" value="AEJ94352.1"/>
    <property type="molecule type" value="Genomic_DNA"/>
</dbReference>
<evidence type="ECO:0000313" key="1">
    <source>
        <dbReference type="EMBL" id="AEJ94352.1"/>
    </source>
</evidence>
<keyword evidence="2" id="KW-1185">Reference proteome</keyword>
<dbReference type="KEGG" id="vg:26642657"/>
<sequence length="61" mass="7022">MSHYRMLGKIYDEEGIRKALRSEIVEIEQCMRDSGAKNPHVDLEDYLTESVHTGTIEVVDL</sequence>
<evidence type="ECO:0000313" key="2">
    <source>
        <dbReference type="Proteomes" id="UP000202744"/>
    </source>
</evidence>
<gene>
    <name evidence="1" type="primary">97</name>
    <name evidence="1" type="ORF">ALICE_97</name>
</gene>
<proteinExistence type="predicted"/>
<reference evidence="1 2" key="1">
    <citation type="journal article" date="2012" name="J. Virol.">
        <title>Complete Genome Sequences of 138 Mycobacteriophages.</title>
        <authorList>
            <consortium name="the Science Education Alliance Phage Hunters Advancing Genomics and Evolutionary Science Program"/>
            <consortium name="the KwaZulu-Natal Research Institute for Tuberculosis and HIV Mycobacterial Genetics Course Students"/>
            <consortium name="the Phage Hunters Integrating Research and Education Program"/>
            <person name="Hatfull G.F."/>
        </authorList>
    </citation>
    <scope>NUCLEOTIDE SEQUENCE [LARGE SCALE GENOMIC DNA]</scope>
    <source>
        <strain evidence="2">Alice</strain>
    </source>
</reference>
<protein>
    <submittedName>
        <fullName evidence="1">Uncharacterized protein</fullName>
    </submittedName>
</protein>
<accession>G1BKJ4</accession>
<organism evidence="1 2">
    <name type="scientific">Mycobacterium phage Alice</name>
    <dbReference type="NCBI Taxonomy" id="1034128"/>
    <lineage>
        <taxon>Viruses</taxon>
        <taxon>Duplodnaviria</taxon>
        <taxon>Heunggongvirae</taxon>
        <taxon>Uroviricota</taxon>
        <taxon>Caudoviricetes</taxon>
        <taxon>Ceeclamvirinae</taxon>
        <taxon>Bixzunavirus</taxon>
        <taxon>Bixzunavirus alice</taxon>
    </lineage>
</organism>
<dbReference type="Proteomes" id="UP000202744">
    <property type="component" value="Segment"/>
</dbReference>
<dbReference type="GeneID" id="26642657"/>
<name>G1BKJ4_9CAUD</name>